<dbReference type="PROSITE" id="PS51098">
    <property type="entry name" value="PTS_EIIB_TYPE_1"/>
    <property type="match status" value="1"/>
</dbReference>
<keyword evidence="7 13" id="KW-0812">Transmembrane</keyword>
<keyword evidence="8" id="KW-0418">Kinase</keyword>
<comment type="subcellular location">
    <subcellularLocation>
        <location evidence="1">Cell membrane</location>
        <topology evidence="1">Multi-pass membrane protein</topology>
    </subcellularLocation>
</comment>
<evidence type="ECO:0000256" key="5">
    <source>
        <dbReference type="ARBA" id="ARBA00022679"/>
    </source>
</evidence>
<evidence type="ECO:0000256" key="2">
    <source>
        <dbReference type="ARBA" id="ARBA00022448"/>
    </source>
</evidence>
<evidence type="ECO:0000256" key="8">
    <source>
        <dbReference type="ARBA" id="ARBA00022777"/>
    </source>
</evidence>
<keyword evidence="2" id="KW-0813">Transport</keyword>
<accession>A0A364K4K4</accession>
<dbReference type="GO" id="GO:0008982">
    <property type="term" value="F:protein-N(PI)-phosphohistidine-sugar phosphotransferase activity"/>
    <property type="evidence" value="ECO:0007669"/>
    <property type="project" value="InterPro"/>
</dbReference>
<feature type="transmembrane region" description="Helical" evidence="13">
    <location>
        <begin position="358"/>
        <end position="378"/>
    </location>
</feature>
<feature type="compositionally biased region" description="Basic and acidic residues" evidence="12">
    <location>
        <begin position="398"/>
        <end position="408"/>
    </location>
</feature>
<feature type="transmembrane region" description="Helical" evidence="13">
    <location>
        <begin position="248"/>
        <end position="269"/>
    </location>
</feature>
<dbReference type="RefSeq" id="WP_113659267.1">
    <property type="nucleotide sequence ID" value="NZ_KZ845667.1"/>
</dbReference>
<reference evidence="16 17" key="2">
    <citation type="submission" date="2018-06" db="EMBL/GenBank/DDBJ databases">
        <authorList>
            <person name="Zhirakovskaya E."/>
        </authorList>
    </citation>
    <scope>NUCLEOTIDE SEQUENCE [LARGE SCALE GENOMIC DNA]</scope>
    <source>
        <strain evidence="16 17">FBKL4.011</strain>
    </source>
</reference>
<dbReference type="GO" id="GO:0019866">
    <property type="term" value="C:organelle inner membrane"/>
    <property type="evidence" value="ECO:0007669"/>
    <property type="project" value="InterPro"/>
</dbReference>
<dbReference type="InterPro" id="IPR050429">
    <property type="entry name" value="PTS_Glucose_EIICBA"/>
</dbReference>
<evidence type="ECO:0000259" key="14">
    <source>
        <dbReference type="PROSITE" id="PS51098"/>
    </source>
</evidence>
<gene>
    <name evidence="16" type="ORF">DL897_11420</name>
</gene>
<dbReference type="AlphaFoldDB" id="A0A364K4K4"/>
<reference evidence="16 17" key="1">
    <citation type="submission" date="2018-06" db="EMBL/GenBank/DDBJ databases">
        <title>Thermoflavimicrobium daqus sp. nov., a thermophilic microbe isolated from Moutai-flavour Daqu.</title>
        <authorList>
            <person name="Wang X."/>
            <person name="Zhou H."/>
        </authorList>
    </citation>
    <scope>NUCLEOTIDE SEQUENCE [LARGE SCALE GENOMIC DNA]</scope>
    <source>
        <strain evidence="16 17">FBKL4.011</strain>
    </source>
</reference>
<feature type="transmembrane region" description="Helical" evidence="13">
    <location>
        <begin position="50"/>
        <end position="76"/>
    </location>
</feature>
<evidence type="ECO:0000256" key="4">
    <source>
        <dbReference type="ARBA" id="ARBA00022597"/>
    </source>
</evidence>
<dbReference type="InterPro" id="IPR018113">
    <property type="entry name" value="PTrfase_EIIB_Cys"/>
</dbReference>
<dbReference type="Pfam" id="PF02378">
    <property type="entry name" value="PTS_EIIC"/>
    <property type="match status" value="1"/>
</dbReference>
<dbReference type="Pfam" id="PF00367">
    <property type="entry name" value="PTS_EIIB"/>
    <property type="match status" value="1"/>
</dbReference>
<keyword evidence="10 13" id="KW-0472">Membrane</keyword>
<evidence type="ECO:0000256" key="10">
    <source>
        <dbReference type="ARBA" id="ARBA00023136"/>
    </source>
</evidence>
<keyword evidence="3" id="KW-1003">Cell membrane</keyword>
<feature type="transmembrane region" description="Helical" evidence="13">
    <location>
        <begin position="82"/>
        <end position="103"/>
    </location>
</feature>
<dbReference type="InterPro" id="IPR001996">
    <property type="entry name" value="PTS_IIB_1"/>
</dbReference>
<name>A0A364K4K4_9BACL</name>
<feature type="transmembrane region" description="Helical" evidence="13">
    <location>
        <begin position="183"/>
        <end position="201"/>
    </location>
</feature>
<comment type="caution">
    <text evidence="16">The sequence shown here is derived from an EMBL/GenBank/DDBJ whole genome shotgun (WGS) entry which is preliminary data.</text>
</comment>
<dbReference type="PANTHER" id="PTHR30009">
    <property type="entry name" value="CYTOCHROME C-TYPE SYNTHESIS PROTEIN AND PTS TRANSMEMBRANE COMPONENT"/>
    <property type="match status" value="1"/>
</dbReference>
<dbReference type="EMBL" id="QJKK01000005">
    <property type="protein sequence ID" value="RAL24276.1"/>
    <property type="molecule type" value="Genomic_DNA"/>
</dbReference>
<dbReference type="GO" id="GO:0009401">
    <property type="term" value="P:phosphoenolpyruvate-dependent sugar phosphotransferase system"/>
    <property type="evidence" value="ECO:0007669"/>
    <property type="project" value="UniProtKB-KW"/>
</dbReference>
<evidence type="ECO:0000313" key="17">
    <source>
        <dbReference type="Proteomes" id="UP000251213"/>
    </source>
</evidence>
<dbReference type="GO" id="GO:0015764">
    <property type="term" value="P:N-acetylglucosamine transport"/>
    <property type="evidence" value="ECO:0007669"/>
    <property type="project" value="TreeGrafter"/>
</dbReference>
<dbReference type="SUPFAM" id="SSF55604">
    <property type="entry name" value="Glucose permease domain IIB"/>
    <property type="match status" value="1"/>
</dbReference>
<keyword evidence="4 16" id="KW-0762">Sugar transport</keyword>
<dbReference type="InterPro" id="IPR010974">
    <property type="entry name" value="PTS_IIBC_nag"/>
</dbReference>
<dbReference type="PROSITE" id="PS01035">
    <property type="entry name" value="PTS_EIIB_TYPE_1_CYS"/>
    <property type="match status" value="1"/>
</dbReference>
<protein>
    <submittedName>
        <fullName evidence="16">PTS sugar transporter</fullName>
    </submittedName>
</protein>
<feature type="transmembrane region" description="Helical" evidence="13">
    <location>
        <begin position="153"/>
        <end position="176"/>
    </location>
</feature>
<evidence type="ECO:0000256" key="11">
    <source>
        <dbReference type="PROSITE-ProRule" id="PRU00421"/>
    </source>
</evidence>
<feature type="transmembrane region" description="Helical" evidence="13">
    <location>
        <begin position="304"/>
        <end position="328"/>
    </location>
</feature>
<feature type="transmembrane region" description="Helical" evidence="13">
    <location>
        <begin position="115"/>
        <end position="133"/>
    </location>
</feature>
<dbReference type="PANTHER" id="PTHR30009:SF4">
    <property type="entry name" value="PTS SYSTEM N-ACETYLGLUCOSAMINE-SPECIFIC EIICBA COMPONENT"/>
    <property type="match status" value="1"/>
</dbReference>
<dbReference type="InterPro" id="IPR036878">
    <property type="entry name" value="Glu_permease_IIB"/>
</dbReference>
<feature type="transmembrane region" description="Helical" evidence="13">
    <location>
        <begin position="12"/>
        <end position="29"/>
    </location>
</feature>
<keyword evidence="17" id="KW-1185">Reference proteome</keyword>
<dbReference type="Gene3D" id="3.30.1360.60">
    <property type="entry name" value="Glucose permease domain IIB"/>
    <property type="match status" value="1"/>
</dbReference>
<evidence type="ECO:0000256" key="13">
    <source>
        <dbReference type="SAM" id="Phobius"/>
    </source>
</evidence>
<keyword evidence="6" id="KW-0598">Phosphotransferase system</keyword>
<dbReference type="InterPro" id="IPR013013">
    <property type="entry name" value="PTS_EIIC_1"/>
</dbReference>
<dbReference type="GO" id="GO:0090563">
    <property type="term" value="F:protein-phosphocysteine-sugar phosphotransferase activity"/>
    <property type="evidence" value="ECO:0007669"/>
    <property type="project" value="TreeGrafter"/>
</dbReference>
<dbReference type="NCBIfam" id="TIGR00826">
    <property type="entry name" value="EIIB_glc"/>
    <property type="match status" value="1"/>
</dbReference>
<dbReference type="CDD" id="cd00212">
    <property type="entry name" value="PTS_IIB_glc"/>
    <property type="match status" value="1"/>
</dbReference>
<feature type="domain" description="PTS EIIC type-1" evidence="15">
    <location>
        <begin position="1"/>
        <end position="390"/>
    </location>
</feature>
<dbReference type="OrthoDB" id="9764327at2"/>
<dbReference type="GO" id="GO:0016301">
    <property type="term" value="F:kinase activity"/>
    <property type="evidence" value="ECO:0007669"/>
    <property type="project" value="UniProtKB-KW"/>
</dbReference>
<evidence type="ECO:0000313" key="16">
    <source>
        <dbReference type="EMBL" id="RAL24276.1"/>
    </source>
</evidence>
<dbReference type="GO" id="GO:0005886">
    <property type="term" value="C:plasma membrane"/>
    <property type="evidence" value="ECO:0007669"/>
    <property type="project" value="UniProtKB-SubCell"/>
</dbReference>
<evidence type="ECO:0000256" key="12">
    <source>
        <dbReference type="SAM" id="MobiDB-lite"/>
    </source>
</evidence>
<feature type="region of interest" description="Disordered" evidence="12">
    <location>
        <begin position="388"/>
        <end position="408"/>
    </location>
</feature>
<dbReference type="InterPro" id="IPR003352">
    <property type="entry name" value="PTS_EIIC"/>
</dbReference>
<feature type="transmembrane region" description="Helical" evidence="13">
    <location>
        <begin position="335"/>
        <end position="352"/>
    </location>
</feature>
<evidence type="ECO:0000256" key="7">
    <source>
        <dbReference type="ARBA" id="ARBA00022692"/>
    </source>
</evidence>
<sequence length="489" mass="53027">MLAFLQKVGKSFMLPVATLPAAALLNRFGQIDYVQQFKLGATVGGFLNQYVAPLLAAGGAAVFDNLALIFAIGIAIGFARDAVATLAAVIAHFVLVNVLSKIPAMFAHVPDKMELNMGVLGGILAGSISAYLYNKYHDIKLPDWLGFFAGKRFVPLITSIYMVIISLLVGVIWGPIQEVISAFGNWVVSLGYIGAGLFGFFNRLLIPVGLHHVINTIAWFQLGDFINPVTEKLVQGDLNRFFAGDPNAGMFMTGFFPIMMFGLPAACLAIIHTAKPEKRKAISTVFISFAVTAFITGITEPIEFAFMFVAPALYVVHAILTGISGVIVTSLDIHSGFGFSAGLIDYVLSIPIGKNSLWLIPIGLAFGVVYYFLFRFLIVKFNLKTPGREDDEEETEGKEEGNEGKATSLHDKATKVVEYIGGKENIKDVDACITRLRLELFDDIQINENGLKSIGAAGILRLGNGKIQIVFGVYSEQLKVEIEKLLNSA</sequence>
<evidence type="ECO:0000259" key="15">
    <source>
        <dbReference type="PROSITE" id="PS51103"/>
    </source>
</evidence>
<evidence type="ECO:0000256" key="6">
    <source>
        <dbReference type="ARBA" id="ARBA00022683"/>
    </source>
</evidence>
<dbReference type="PROSITE" id="PS51103">
    <property type="entry name" value="PTS_EIIC_TYPE_1"/>
    <property type="match status" value="1"/>
</dbReference>
<feature type="domain" description="PTS EIIB type-1" evidence="14">
    <location>
        <begin position="410"/>
        <end position="489"/>
    </location>
</feature>
<keyword evidence="5" id="KW-0808">Transferase</keyword>
<dbReference type="NCBIfam" id="TIGR01998">
    <property type="entry name" value="PTS-II-BC-nag"/>
    <property type="match status" value="1"/>
</dbReference>
<keyword evidence="9 13" id="KW-1133">Transmembrane helix</keyword>
<dbReference type="Proteomes" id="UP000251213">
    <property type="component" value="Unassembled WGS sequence"/>
</dbReference>
<organism evidence="16 17">
    <name type="scientific">Thermoflavimicrobium daqui</name>
    <dbReference type="NCBI Taxonomy" id="2137476"/>
    <lineage>
        <taxon>Bacteria</taxon>
        <taxon>Bacillati</taxon>
        <taxon>Bacillota</taxon>
        <taxon>Bacilli</taxon>
        <taxon>Bacillales</taxon>
        <taxon>Thermoactinomycetaceae</taxon>
        <taxon>Thermoflavimicrobium</taxon>
    </lineage>
</organism>
<feature type="transmembrane region" description="Helical" evidence="13">
    <location>
        <begin position="281"/>
        <end position="298"/>
    </location>
</feature>
<feature type="active site" description="Phosphocysteine intermediate; for EIIB activity" evidence="11">
    <location>
        <position position="432"/>
    </location>
</feature>
<evidence type="ECO:0000256" key="3">
    <source>
        <dbReference type="ARBA" id="ARBA00022475"/>
    </source>
</evidence>
<evidence type="ECO:0000256" key="9">
    <source>
        <dbReference type="ARBA" id="ARBA00022989"/>
    </source>
</evidence>
<dbReference type="GO" id="GO:0015572">
    <property type="term" value="F:N-acetylglucosamine transmembrane transporter activity"/>
    <property type="evidence" value="ECO:0007669"/>
    <property type="project" value="InterPro"/>
</dbReference>
<proteinExistence type="predicted"/>
<evidence type="ECO:0000256" key="1">
    <source>
        <dbReference type="ARBA" id="ARBA00004651"/>
    </source>
</evidence>